<sequence>MPEMSMSDLYWLDEDLYTFLNSFSLAVEDAAKRGKNVTRTEVLELLSYLDTYKDRIEQSEYLQDHHVTSLRTTRELLQAVLDQDKSALTDSDPKAHGSNVKNEALNDPGNLPSSQNTSTGSASPVWLGYAFMNPSPAGLSLRVGNLAWQTRRVGLCHASD</sequence>
<organism evidence="2 3">
    <name type="scientific">Ancylostoma ceylanicum</name>
    <dbReference type="NCBI Taxonomy" id="53326"/>
    <lineage>
        <taxon>Eukaryota</taxon>
        <taxon>Metazoa</taxon>
        <taxon>Ecdysozoa</taxon>
        <taxon>Nematoda</taxon>
        <taxon>Chromadorea</taxon>
        <taxon>Rhabditida</taxon>
        <taxon>Rhabditina</taxon>
        <taxon>Rhabditomorpha</taxon>
        <taxon>Strongyloidea</taxon>
        <taxon>Ancylostomatidae</taxon>
        <taxon>Ancylostomatinae</taxon>
        <taxon>Ancylostoma</taxon>
    </lineage>
</organism>
<evidence type="ECO:0000313" key="3">
    <source>
        <dbReference type="Proteomes" id="UP000024635"/>
    </source>
</evidence>
<keyword evidence="3" id="KW-1185">Reference proteome</keyword>
<evidence type="ECO:0000313" key="2">
    <source>
        <dbReference type="EMBL" id="EYB97580.1"/>
    </source>
</evidence>
<feature type="region of interest" description="Disordered" evidence="1">
    <location>
        <begin position="87"/>
        <end position="119"/>
    </location>
</feature>
<evidence type="ECO:0000256" key="1">
    <source>
        <dbReference type="SAM" id="MobiDB-lite"/>
    </source>
</evidence>
<reference evidence="3" key="1">
    <citation type="journal article" date="2015" name="Nat. Genet.">
        <title>The genome and transcriptome of the zoonotic hookworm Ancylostoma ceylanicum identify infection-specific gene families.</title>
        <authorList>
            <person name="Schwarz E.M."/>
            <person name="Hu Y."/>
            <person name="Antoshechkin I."/>
            <person name="Miller M.M."/>
            <person name="Sternberg P.W."/>
            <person name="Aroian R.V."/>
        </authorList>
    </citation>
    <scope>NUCLEOTIDE SEQUENCE</scope>
    <source>
        <strain evidence="3">HY135</strain>
    </source>
</reference>
<dbReference type="AlphaFoldDB" id="A0A016T4E1"/>
<dbReference type="Proteomes" id="UP000024635">
    <property type="component" value="Unassembled WGS sequence"/>
</dbReference>
<accession>A0A016T4E1</accession>
<protein>
    <submittedName>
        <fullName evidence="2">Uncharacterized protein</fullName>
    </submittedName>
</protein>
<gene>
    <name evidence="2" type="primary">Acey_s0139.g2106</name>
    <name evidence="2" type="ORF">Y032_0139g2106</name>
</gene>
<name>A0A016T4E1_9BILA</name>
<proteinExistence type="predicted"/>
<dbReference type="EMBL" id="JARK01001475">
    <property type="protein sequence ID" value="EYB97580.1"/>
    <property type="molecule type" value="Genomic_DNA"/>
</dbReference>
<comment type="caution">
    <text evidence="2">The sequence shown here is derived from an EMBL/GenBank/DDBJ whole genome shotgun (WGS) entry which is preliminary data.</text>
</comment>
<dbReference type="OrthoDB" id="5334845at2759"/>